<organism evidence="1 2">
    <name type="scientific">Coemansia helicoidea</name>
    <dbReference type="NCBI Taxonomy" id="1286919"/>
    <lineage>
        <taxon>Eukaryota</taxon>
        <taxon>Fungi</taxon>
        <taxon>Fungi incertae sedis</taxon>
        <taxon>Zoopagomycota</taxon>
        <taxon>Kickxellomycotina</taxon>
        <taxon>Kickxellomycetes</taxon>
        <taxon>Kickxellales</taxon>
        <taxon>Kickxellaceae</taxon>
        <taxon>Coemansia</taxon>
    </lineage>
</organism>
<evidence type="ECO:0000313" key="2">
    <source>
        <dbReference type="Proteomes" id="UP001140087"/>
    </source>
</evidence>
<protein>
    <submittedName>
        <fullName evidence="1">Uncharacterized protein</fullName>
    </submittedName>
</protein>
<comment type="caution">
    <text evidence="1">The sequence shown here is derived from an EMBL/GenBank/DDBJ whole genome shotgun (WGS) entry which is preliminary data.</text>
</comment>
<sequence length="96" mass="10763">MLDKSVEAEDLIRNIQNMAECLCSQLQDGALANRIGPNTVQQMVKIIGDIEGVMNKFFDMEADMFPELEFGEPVGTDPAAEHRRIREFAGYNPSML</sequence>
<dbReference type="Proteomes" id="UP001140087">
    <property type="component" value="Unassembled WGS sequence"/>
</dbReference>
<accession>A0ACC1KZ05</accession>
<gene>
    <name evidence="1" type="ORF">H4R21_004402</name>
</gene>
<name>A0ACC1KZ05_9FUNG</name>
<proteinExistence type="predicted"/>
<dbReference type="EMBL" id="JANBUN010001652">
    <property type="protein sequence ID" value="KAJ2797228.1"/>
    <property type="molecule type" value="Genomic_DNA"/>
</dbReference>
<evidence type="ECO:0000313" key="1">
    <source>
        <dbReference type="EMBL" id="KAJ2797228.1"/>
    </source>
</evidence>
<keyword evidence="2" id="KW-1185">Reference proteome</keyword>
<reference evidence="1" key="1">
    <citation type="submission" date="2022-07" db="EMBL/GenBank/DDBJ databases">
        <title>Phylogenomic reconstructions and comparative analyses of Kickxellomycotina fungi.</title>
        <authorList>
            <person name="Reynolds N.K."/>
            <person name="Stajich J.E."/>
            <person name="Barry K."/>
            <person name="Grigoriev I.V."/>
            <person name="Crous P."/>
            <person name="Smith M.E."/>
        </authorList>
    </citation>
    <scope>NUCLEOTIDE SEQUENCE</scope>
    <source>
        <strain evidence="1">BCRC 34780</strain>
    </source>
</reference>